<dbReference type="SMART" id="SM00387">
    <property type="entry name" value="HATPase_c"/>
    <property type="match status" value="1"/>
</dbReference>
<evidence type="ECO:0000256" key="10">
    <source>
        <dbReference type="SAM" id="Phobius"/>
    </source>
</evidence>
<keyword evidence="9" id="KW-0067">ATP-binding</keyword>
<dbReference type="PANTHER" id="PTHR44936:SF10">
    <property type="entry name" value="SENSOR PROTEIN RSTB"/>
    <property type="match status" value="1"/>
</dbReference>
<comment type="subcellular location">
    <subcellularLocation>
        <location evidence="2">Cell membrane</location>
        <topology evidence="2">Multi-pass membrane protein</topology>
    </subcellularLocation>
</comment>
<reference evidence="14" key="1">
    <citation type="journal article" date="2021" name="ISME J.">
        <title>Evolutionary origin and ecological implication of a unique nif island in free-living Bradyrhizobium lineages.</title>
        <authorList>
            <person name="Tao J."/>
        </authorList>
    </citation>
    <scope>NUCLEOTIDE SEQUENCE [LARGE SCALE GENOMIC DNA]</scope>
    <source>
        <strain evidence="14">SZCCT0094</strain>
    </source>
</reference>
<evidence type="ECO:0000256" key="2">
    <source>
        <dbReference type="ARBA" id="ARBA00004651"/>
    </source>
</evidence>
<dbReference type="Gene3D" id="3.30.565.10">
    <property type="entry name" value="Histidine kinase-like ATPase, C-terminal domain"/>
    <property type="match status" value="1"/>
</dbReference>
<dbReference type="InterPro" id="IPR004358">
    <property type="entry name" value="Sig_transdc_His_kin-like_C"/>
</dbReference>
<keyword evidence="10" id="KW-0472">Membrane</keyword>
<dbReference type="PROSITE" id="PS50885">
    <property type="entry name" value="HAMP"/>
    <property type="match status" value="1"/>
</dbReference>
<keyword evidence="6" id="KW-0808">Transferase</keyword>
<comment type="caution">
    <text evidence="13">The sequence shown here is derived from an EMBL/GenBank/DDBJ whole genome shotgun (WGS) entry which is preliminary data.</text>
</comment>
<dbReference type="InterPro" id="IPR003594">
    <property type="entry name" value="HATPase_dom"/>
</dbReference>
<evidence type="ECO:0000256" key="6">
    <source>
        <dbReference type="ARBA" id="ARBA00022679"/>
    </source>
</evidence>
<dbReference type="PANTHER" id="PTHR44936">
    <property type="entry name" value="SENSOR PROTEIN CREC"/>
    <property type="match status" value="1"/>
</dbReference>
<evidence type="ECO:0000259" key="12">
    <source>
        <dbReference type="PROSITE" id="PS50885"/>
    </source>
</evidence>
<dbReference type="PRINTS" id="PR00344">
    <property type="entry name" value="BCTRLSENSOR"/>
</dbReference>
<dbReference type="InterPro" id="IPR003660">
    <property type="entry name" value="HAMP_dom"/>
</dbReference>
<dbReference type="Pfam" id="PF00512">
    <property type="entry name" value="HisKA"/>
    <property type="match status" value="1"/>
</dbReference>
<keyword evidence="10" id="KW-0812">Transmembrane</keyword>
<gene>
    <name evidence="13" type="ORF">JQ619_34560</name>
</gene>
<keyword evidence="8" id="KW-0418">Kinase</keyword>
<keyword evidence="10" id="KW-1133">Transmembrane helix</keyword>
<evidence type="ECO:0000313" key="13">
    <source>
        <dbReference type="EMBL" id="MBR1140883.1"/>
    </source>
</evidence>
<dbReference type="PROSITE" id="PS50109">
    <property type="entry name" value="HIS_KIN"/>
    <property type="match status" value="1"/>
</dbReference>
<evidence type="ECO:0000256" key="5">
    <source>
        <dbReference type="ARBA" id="ARBA00022553"/>
    </source>
</evidence>
<evidence type="ECO:0000256" key="3">
    <source>
        <dbReference type="ARBA" id="ARBA00012438"/>
    </source>
</evidence>
<evidence type="ECO:0000256" key="9">
    <source>
        <dbReference type="ARBA" id="ARBA00022840"/>
    </source>
</evidence>
<dbReference type="Gene3D" id="6.10.340.10">
    <property type="match status" value="1"/>
</dbReference>
<organism evidence="13 14">
    <name type="scientific">Bradyrhizobium denitrificans</name>
    <dbReference type="NCBI Taxonomy" id="2734912"/>
    <lineage>
        <taxon>Bacteria</taxon>
        <taxon>Pseudomonadati</taxon>
        <taxon>Pseudomonadota</taxon>
        <taxon>Alphaproteobacteria</taxon>
        <taxon>Hyphomicrobiales</taxon>
        <taxon>Nitrobacteraceae</taxon>
        <taxon>Bradyrhizobium</taxon>
    </lineage>
</organism>
<evidence type="ECO:0000259" key="11">
    <source>
        <dbReference type="PROSITE" id="PS50109"/>
    </source>
</evidence>
<protein>
    <recommendedName>
        <fullName evidence="3">histidine kinase</fullName>
        <ecNumber evidence="3">2.7.13.3</ecNumber>
    </recommendedName>
</protein>
<name>A0ABS5GHQ2_9BRAD</name>
<dbReference type="EMBL" id="JAFCLK010000050">
    <property type="protein sequence ID" value="MBR1140883.1"/>
    <property type="molecule type" value="Genomic_DNA"/>
</dbReference>
<feature type="transmembrane region" description="Helical" evidence="10">
    <location>
        <begin position="243"/>
        <end position="262"/>
    </location>
</feature>
<proteinExistence type="predicted"/>
<dbReference type="Proteomes" id="UP001314635">
    <property type="component" value="Unassembled WGS sequence"/>
</dbReference>
<evidence type="ECO:0000256" key="8">
    <source>
        <dbReference type="ARBA" id="ARBA00022777"/>
    </source>
</evidence>
<keyword evidence="14" id="KW-1185">Reference proteome</keyword>
<dbReference type="SUPFAM" id="SSF47384">
    <property type="entry name" value="Homodimeric domain of signal transducing histidine kinase"/>
    <property type="match status" value="1"/>
</dbReference>
<dbReference type="Gene3D" id="1.10.287.130">
    <property type="match status" value="1"/>
</dbReference>
<dbReference type="InterPro" id="IPR005467">
    <property type="entry name" value="His_kinase_dom"/>
</dbReference>
<feature type="transmembrane region" description="Helical" evidence="10">
    <location>
        <begin position="14"/>
        <end position="36"/>
    </location>
</feature>
<keyword evidence="7" id="KW-0547">Nucleotide-binding</keyword>
<keyword evidence="5" id="KW-0597">Phosphoprotein</keyword>
<evidence type="ECO:0000256" key="4">
    <source>
        <dbReference type="ARBA" id="ARBA00022475"/>
    </source>
</evidence>
<evidence type="ECO:0000313" key="14">
    <source>
        <dbReference type="Proteomes" id="UP001314635"/>
    </source>
</evidence>
<dbReference type="SUPFAM" id="SSF55874">
    <property type="entry name" value="ATPase domain of HSP90 chaperone/DNA topoisomerase II/histidine kinase"/>
    <property type="match status" value="1"/>
</dbReference>
<comment type="catalytic activity">
    <reaction evidence="1">
        <text>ATP + protein L-histidine = ADP + protein N-phospho-L-histidine.</text>
        <dbReference type="EC" id="2.7.13.3"/>
    </reaction>
</comment>
<dbReference type="CDD" id="cd00082">
    <property type="entry name" value="HisKA"/>
    <property type="match status" value="1"/>
</dbReference>
<dbReference type="SMART" id="SM00388">
    <property type="entry name" value="HisKA"/>
    <property type="match status" value="1"/>
</dbReference>
<dbReference type="InterPro" id="IPR036890">
    <property type="entry name" value="HATPase_C_sf"/>
</dbReference>
<dbReference type="CDD" id="cd06225">
    <property type="entry name" value="HAMP"/>
    <property type="match status" value="1"/>
</dbReference>
<dbReference type="RefSeq" id="WP_172242762.1">
    <property type="nucleotide sequence ID" value="NZ_JABFDP010000043.1"/>
</dbReference>
<evidence type="ECO:0000256" key="7">
    <source>
        <dbReference type="ARBA" id="ARBA00022741"/>
    </source>
</evidence>
<dbReference type="InterPro" id="IPR003661">
    <property type="entry name" value="HisK_dim/P_dom"/>
</dbReference>
<keyword evidence="4" id="KW-1003">Cell membrane</keyword>
<dbReference type="InterPro" id="IPR050980">
    <property type="entry name" value="2C_sensor_his_kinase"/>
</dbReference>
<sequence length="541" mass="59312">MIAPKPKEKWRPSLGQIVFGVLALVATLPLVGLFFFRIYDNQLIRQTQAELIAQSRVLAAIFAEEVAARVPAGIALGAEIPPEARPDASDEVTPIRPLLDLLGNDLFVRRPDAREAIRPADPAYIAIGERLWPVVRETQKVTLAGFRILDPHGVVIAGRDEMGKSLAHIEEVATALTGKYGAALRIRIPDKSPPPIYSISRGVGVHVFSAMPVIVNDHVAGVIYTSRTPRNIFEHLYQERGKFIAAGSAIILTTLLVGLIVARTITRPMRDLVDRAGRIGRNDPAGFRPLAHYGTRDFAELAEHFFAMAEQLARRSSYLKNFSAHLTHELKSPLTSIKGAAELLLDSLRASSDHLTRTEQERFLLNILGDTERLEQMAHRLRELARAEALPQSDACCPADVVDQLRALFPAVQLETQGALSRCVELSGETLLIALTHLADNAVRHGARTIRLTAEEHGDQLILRVSNDGHPISAGNRERIFDAFFTTRRDSGGTGMGLAIVRAIMTSHGGAIDLLPDTTEVSFALRMPARDAEDASRVHLK</sequence>
<feature type="domain" description="Histidine kinase" evidence="11">
    <location>
        <begin position="325"/>
        <end position="531"/>
    </location>
</feature>
<dbReference type="EC" id="2.7.13.3" evidence="3"/>
<feature type="domain" description="HAMP" evidence="12">
    <location>
        <begin position="263"/>
        <end position="317"/>
    </location>
</feature>
<accession>A0ABS5GHQ2</accession>
<evidence type="ECO:0000256" key="1">
    <source>
        <dbReference type="ARBA" id="ARBA00000085"/>
    </source>
</evidence>
<dbReference type="InterPro" id="IPR036097">
    <property type="entry name" value="HisK_dim/P_sf"/>
</dbReference>
<dbReference type="Pfam" id="PF02518">
    <property type="entry name" value="HATPase_c"/>
    <property type="match status" value="1"/>
</dbReference>